<feature type="transmembrane region" description="Helical" evidence="7">
    <location>
        <begin position="95"/>
        <end position="115"/>
    </location>
</feature>
<dbReference type="PANTHER" id="PTHR12246">
    <property type="entry name" value="PALMITOYLTRANSFERASE ZDHHC16"/>
    <property type="match status" value="1"/>
</dbReference>
<keyword evidence="3 7" id="KW-0812">Transmembrane</keyword>
<dbReference type="InterPro" id="IPR001594">
    <property type="entry name" value="Palmitoyltrfase_DHHC"/>
</dbReference>
<evidence type="ECO:0000256" key="5">
    <source>
        <dbReference type="ARBA" id="ARBA00023136"/>
    </source>
</evidence>
<evidence type="ECO:0000256" key="6">
    <source>
        <dbReference type="ARBA" id="ARBA00023315"/>
    </source>
</evidence>
<dbReference type="EC" id="2.3.1.225" evidence="7"/>
<evidence type="ECO:0000256" key="7">
    <source>
        <dbReference type="RuleBase" id="RU079119"/>
    </source>
</evidence>
<name>A0A4Y7LYL5_9CRUS</name>
<reference evidence="9" key="1">
    <citation type="submission" date="2018-08" db="EMBL/GenBank/DDBJ databases">
        <authorList>
            <person name="Cornetti L."/>
        </authorList>
    </citation>
    <scope>NUCLEOTIDE SEQUENCE</scope>
    <source>
        <strain evidence="9">OM-SAIQ-clone2</strain>
    </source>
</reference>
<dbReference type="InterPro" id="IPR039859">
    <property type="entry name" value="PFA4/ZDH16/20/ERF2-like"/>
</dbReference>
<dbReference type="Pfam" id="PF01529">
    <property type="entry name" value="DHHC"/>
    <property type="match status" value="1"/>
</dbReference>
<feature type="transmembrane region" description="Helical" evidence="7">
    <location>
        <begin position="180"/>
        <end position="204"/>
    </location>
</feature>
<dbReference type="EMBL" id="LR003333">
    <property type="protein sequence ID" value="SVE72952.1"/>
    <property type="molecule type" value="mRNA"/>
</dbReference>
<gene>
    <name evidence="9" type="primary">EOG090X06RJ</name>
</gene>
<dbReference type="AlphaFoldDB" id="A0A4Y7LYL5"/>
<evidence type="ECO:0000256" key="1">
    <source>
        <dbReference type="ARBA" id="ARBA00004141"/>
    </source>
</evidence>
<feature type="transmembrane region" description="Helical" evidence="7">
    <location>
        <begin position="61"/>
        <end position="83"/>
    </location>
</feature>
<evidence type="ECO:0000259" key="8">
    <source>
        <dbReference type="Pfam" id="PF01529"/>
    </source>
</evidence>
<dbReference type="InterPro" id="IPR014202">
    <property type="entry name" value="Spore_II_R"/>
</dbReference>
<dbReference type="GO" id="GO:0019706">
    <property type="term" value="F:protein-cysteine S-palmitoyltransferase activity"/>
    <property type="evidence" value="ECO:0007669"/>
    <property type="project" value="UniProtKB-EC"/>
</dbReference>
<comment type="domain">
    <text evidence="7">The DHHC domain is required for palmitoyltransferase activity.</text>
</comment>
<dbReference type="GO" id="GO:0016020">
    <property type="term" value="C:membrane"/>
    <property type="evidence" value="ECO:0007669"/>
    <property type="project" value="UniProtKB-SubCell"/>
</dbReference>
<protein>
    <recommendedName>
        <fullName evidence="7">Palmitoyltransferase</fullName>
        <ecNumber evidence="7">2.3.1.225</ecNumber>
    </recommendedName>
</protein>
<keyword evidence="5 7" id="KW-0472">Membrane</keyword>
<evidence type="ECO:0000256" key="3">
    <source>
        <dbReference type="ARBA" id="ARBA00022692"/>
    </source>
</evidence>
<evidence type="ECO:0000313" key="9">
    <source>
        <dbReference type="EMBL" id="SVE72952.1"/>
    </source>
</evidence>
<sequence>MRLLSKLSLVLNFLISKITKKQIWKRVKQKIGNIPPIDWDHLTDRFIEPIIWVVDNFADSLGTIFVTLVWLLIKFIVGVAYWIGLSFYWNLSVELTIALVIFGHWILLNVVFHYYMALVTPPGNPPDVEQIPHIHARCKKCQSAKPPRTHHCSVCRTCILRMDHHCPWLNNCVGHFNHRYFFLFMAYVVLGMIFLYIFGAPVIIHELSLVDYSSEPIGYPVFNNGSHLLPDGVEDPPPARPRSLRRAVAVTEAILCSGILAALGALVCWHARLISRGETSIENLTNKYEREASRLEGKVFVNPHDYGSYENWRIFLGLSEGRTWWCVFFPSIHPPRGDGTSWNFKNNLTYL</sequence>
<keyword evidence="2 7" id="KW-0808">Transferase</keyword>
<comment type="similarity">
    <text evidence="7">Belongs to the DHHC palmitoyltransferase family.</text>
</comment>
<keyword evidence="4 7" id="KW-1133">Transmembrane helix</keyword>
<accession>A0A4Y7LYL5</accession>
<organism evidence="9">
    <name type="scientific">Ceriodaphnia reticulata</name>
    <dbReference type="NCBI Taxonomy" id="302197"/>
    <lineage>
        <taxon>Eukaryota</taxon>
        <taxon>Metazoa</taxon>
        <taxon>Ecdysozoa</taxon>
        <taxon>Arthropoda</taxon>
        <taxon>Crustacea</taxon>
        <taxon>Branchiopoda</taxon>
        <taxon>Diplostraca</taxon>
        <taxon>Cladocera</taxon>
        <taxon>Anomopoda</taxon>
        <taxon>Daphniidae</taxon>
        <taxon>Ceriodaphnia</taxon>
    </lineage>
</organism>
<dbReference type="PROSITE" id="PS50216">
    <property type="entry name" value="DHHC"/>
    <property type="match status" value="1"/>
</dbReference>
<feature type="domain" description="Palmitoyltransferase DHHC" evidence="8">
    <location>
        <begin position="137"/>
        <end position="286"/>
    </location>
</feature>
<proteinExistence type="evidence at transcript level"/>
<evidence type="ECO:0000256" key="2">
    <source>
        <dbReference type="ARBA" id="ARBA00022679"/>
    </source>
</evidence>
<comment type="subcellular location">
    <subcellularLocation>
        <location evidence="1">Membrane</location>
        <topology evidence="1">Multi-pass membrane protein</topology>
    </subcellularLocation>
</comment>
<keyword evidence="6 7" id="KW-0012">Acyltransferase</keyword>
<evidence type="ECO:0000256" key="4">
    <source>
        <dbReference type="ARBA" id="ARBA00022989"/>
    </source>
</evidence>
<dbReference type="Pfam" id="PF09551">
    <property type="entry name" value="Spore_II_R"/>
    <property type="match status" value="1"/>
</dbReference>
<comment type="catalytic activity">
    <reaction evidence="7">
        <text>L-cysteinyl-[protein] + hexadecanoyl-CoA = S-hexadecanoyl-L-cysteinyl-[protein] + CoA</text>
        <dbReference type="Rhea" id="RHEA:36683"/>
        <dbReference type="Rhea" id="RHEA-COMP:10131"/>
        <dbReference type="Rhea" id="RHEA-COMP:11032"/>
        <dbReference type="ChEBI" id="CHEBI:29950"/>
        <dbReference type="ChEBI" id="CHEBI:57287"/>
        <dbReference type="ChEBI" id="CHEBI:57379"/>
        <dbReference type="ChEBI" id="CHEBI:74151"/>
        <dbReference type="EC" id="2.3.1.225"/>
    </reaction>
</comment>
<feature type="transmembrane region" description="Helical" evidence="7">
    <location>
        <begin position="247"/>
        <end position="269"/>
    </location>
</feature>